<accession>A0ABU1A357</accession>
<reference evidence="1 2" key="1">
    <citation type="submission" date="2023-08" db="EMBL/GenBank/DDBJ databases">
        <title>Mesonia sp. MT50, isolated from deep-sea sediment of the Mariana Trench.</title>
        <authorList>
            <person name="Fu H."/>
        </authorList>
    </citation>
    <scope>NUCLEOTIDE SEQUENCE [LARGE SCALE GENOMIC DNA]</scope>
    <source>
        <strain evidence="1 2">MT50</strain>
    </source>
</reference>
<evidence type="ECO:0008006" key="3">
    <source>
        <dbReference type="Google" id="ProtNLM"/>
    </source>
</evidence>
<evidence type="ECO:0000313" key="1">
    <source>
        <dbReference type="EMBL" id="MDQ7917368.1"/>
    </source>
</evidence>
<protein>
    <recommendedName>
        <fullName evidence="3">Tetratricopeptide repeat protein</fullName>
    </recommendedName>
</protein>
<name>A0ABU1A357_9FLAO</name>
<dbReference type="InterPro" id="IPR011990">
    <property type="entry name" value="TPR-like_helical_dom_sf"/>
</dbReference>
<dbReference type="Proteomes" id="UP001230915">
    <property type="component" value="Unassembled WGS sequence"/>
</dbReference>
<dbReference type="Gene3D" id="1.25.40.10">
    <property type="entry name" value="Tetratricopeptide repeat domain"/>
    <property type="match status" value="1"/>
</dbReference>
<keyword evidence="2" id="KW-1185">Reference proteome</keyword>
<proteinExistence type="predicted"/>
<gene>
    <name evidence="1" type="ORF">RBU60_07265</name>
</gene>
<organism evidence="1 2">
    <name type="scientific">Mesonia profundi</name>
    <dbReference type="NCBI Taxonomy" id="3070998"/>
    <lineage>
        <taxon>Bacteria</taxon>
        <taxon>Pseudomonadati</taxon>
        <taxon>Bacteroidota</taxon>
        <taxon>Flavobacteriia</taxon>
        <taxon>Flavobacteriales</taxon>
        <taxon>Flavobacteriaceae</taxon>
        <taxon>Mesonia</taxon>
    </lineage>
</organism>
<evidence type="ECO:0000313" key="2">
    <source>
        <dbReference type="Proteomes" id="UP001230915"/>
    </source>
</evidence>
<dbReference type="EMBL" id="JAVHUL010000015">
    <property type="protein sequence ID" value="MDQ7917368.1"/>
    <property type="molecule type" value="Genomic_DNA"/>
</dbReference>
<comment type="caution">
    <text evidence="1">The sequence shown here is derived from an EMBL/GenBank/DDBJ whole genome shotgun (WGS) entry which is preliminary data.</text>
</comment>
<sequence length="490" mass="57664">MSIVPLIQALNEEEQHKVLKFLQQHNQRGDVKNIQLFNYIRKGKTEKLDEKIYGKPSKNAFYALCNRLQENIIEVVAANSFSGKTSEEIRCLKCLLASRIFFEKQLYPLAVKTLQRSENLAKEFELYSILNEVYHTKIQYAQHQKNKSLTALFEEAKHNLEAFQNEFRLNMAYAEIETGLRQNPLQNSKDLIEKTFFKLQIQAEETLTYKSLFQLLSMLSEAAKQQSDYFKILNYASKLFNIVKKKAHFVEKHEYYYLHILSLMANIYFRTKRFEDSLSLLEDLQNKSLDPKNSSFVMEDTVLLTSLNLIYTNQLDAAITNLEQTSLKTPNLNLTLAVCFILQEEPQKAYAIIKEFQHSDHWYEKKIDLLWVIKKNLIHLIVLIELEKVDLVYQHFQSFYKRFGTRLKNAGEERILQFTKLVKAYYDHPEESNSEKLKHQLETSFLSDPEKPADILMLGFYAWIKSKVYQEEVYQVLLKTLDFTSQNKSV</sequence>
<dbReference type="RefSeq" id="WP_308864090.1">
    <property type="nucleotide sequence ID" value="NZ_JAVHUL010000015.1"/>
</dbReference>